<sequence>MDIREFISKFKNHPVLFIGTGMSLRYLENSFSWDALLKRISFDLTNSDEFFYDIKSKYHDEYGYKYDLIASDLQKRFDEDVMNDRNGKFKYINDEFYELMDKGKNISRFKIYISKILNELDYKNIDELNEFKKSRKNISSIITTNYDIMLEDIFGFKPLIGNDILLSDPYGSIYKIHGCVTQPDKIIITNQDYNKFNEKYELIRAQLLSLFMHNPIIFMGYSISDNNIKSILKTIFTYVDPNSDEAEKVRRNFLLVEHEKDSDNTQVVDHDIDIQGIPTIKINKIKTDNFTLIYKTLANLQLPVSAMDIRKVQNVFRDIKSGGDIKVSITDDLDSLKNSEKVIAVGSVNTIKYSFQNTSEIMKNYFKIIEEENFQLLEVIDKLTIQSQQFFPIFGFSKINKNIKRTEALKEKQREKMRVLEKTMMEKKNLKETPNTIREILKSETIGISLKPNLIAYQILKGNVTLEDAENYFKSLSEEDKIKTEYRKQLCAYDLKKYDK</sequence>
<dbReference type="PIRSF" id="PIRSF014677">
    <property type="entry name" value="UCP014677"/>
    <property type="match status" value="1"/>
</dbReference>
<dbReference type="Pfam" id="PF13289">
    <property type="entry name" value="SIR2_2"/>
    <property type="match status" value="1"/>
</dbReference>
<evidence type="ECO:0000313" key="2">
    <source>
        <dbReference type="EMBL" id="OXZ27360.1"/>
    </source>
</evidence>
<evidence type="ECO:0000256" key="1">
    <source>
        <dbReference type="SAM" id="Coils"/>
    </source>
</evidence>
<accession>A0A233V4P5</accession>
<dbReference type="RefSeq" id="WP_094205838.1">
    <property type="nucleotide sequence ID" value="NZ_NDYC01000021.1"/>
</dbReference>
<feature type="coiled-coil region" evidence="1">
    <location>
        <begin position="396"/>
        <end position="430"/>
    </location>
</feature>
<keyword evidence="1" id="KW-0175">Coiled coil</keyword>
<proteinExistence type="predicted"/>
<dbReference type="EMBL" id="NDYC01000021">
    <property type="protein sequence ID" value="OXZ27360.1"/>
    <property type="molecule type" value="Genomic_DNA"/>
</dbReference>
<evidence type="ECO:0000313" key="3">
    <source>
        <dbReference type="Proteomes" id="UP000215413"/>
    </source>
</evidence>
<gene>
    <name evidence="2" type="ORF">B9N49_05220</name>
</gene>
<name>A0A233V4P5_FINMA</name>
<dbReference type="InterPro" id="IPR011202">
    <property type="entry name" value="UCP014677"/>
</dbReference>
<dbReference type="AlphaFoldDB" id="A0A233V4P5"/>
<protein>
    <submittedName>
        <fullName evidence="2">SIR2 family protein</fullName>
    </submittedName>
</protein>
<comment type="caution">
    <text evidence="2">The sequence shown here is derived from an EMBL/GenBank/DDBJ whole genome shotgun (WGS) entry which is preliminary data.</text>
</comment>
<reference evidence="3" key="1">
    <citation type="submission" date="2017-04" db="EMBL/GenBank/DDBJ databases">
        <title>Finegoldia magna isolated from orthopedic joint implant-associated infections.</title>
        <authorList>
            <person name="Bjorklund S."/>
            <person name="Bruggemann H."/>
            <person name="Jensen A."/>
            <person name="Hellmark B."/>
            <person name="Soderquist B."/>
        </authorList>
    </citation>
    <scope>NUCLEOTIDE SEQUENCE [LARGE SCALE GENOMIC DNA]</scope>
    <source>
        <strain evidence="3">CCUG 54800</strain>
    </source>
</reference>
<organism evidence="2 3">
    <name type="scientific">Finegoldia magna</name>
    <name type="common">Peptostreptococcus magnus</name>
    <dbReference type="NCBI Taxonomy" id="1260"/>
    <lineage>
        <taxon>Bacteria</taxon>
        <taxon>Bacillati</taxon>
        <taxon>Bacillota</taxon>
        <taxon>Tissierellia</taxon>
        <taxon>Tissierellales</taxon>
        <taxon>Peptoniphilaceae</taxon>
        <taxon>Finegoldia</taxon>
    </lineage>
</organism>
<dbReference type="Proteomes" id="UP000215413">
    <property type="component" value="Unassembled WGS sequence"/>
</dbReference>